<accession>A0A2P7BJD5</accession>
<dbReference type="SMART" id="SM01152">
    <property type="entry name" value="DUF167"/>
    <property type="match status" value="1"/>
</dbReference>
<evidence type="ECO:0000313" key="3">
    <source>
        <dbReference type="EMBL" id="PSH66572.1"/>
    </source>
</evidence>
<dbReference type="RefSeq" id="WP_106712732.1">
    <property type="nucleotide sequence ID" value="NZ_PGGO01000015.1"/>
</dbReference>
<reference evidence="4" key="1">
    <citation type="submission" date="2017-11" db="EMBL/GenBank/DDBJ databases">
        <authorList>
            <person name="Kuznetsova I."/>
            <person name="Sazanova A."/>
            <person name="Chirak E."/>
            <person name="Safronova V."/>
            <person name="Willems A."/>
        </authorList>
    </citation>
    <scope>NUCLEOTIDE SEQUENCE [LARGE SCALE GENOMIC DNA]</scope>
    <source>
        <strain evidence="4">STM 196</strain>
    </source>
</reference>
<evidence type="ECO:0000256" key="1">
    <source>
        <dbReference type="ARBA" id="ARBA00010364"/>
    </source>
</evidence>
<dbReference type="GO" id="GO:0005737">
    <property type="term" value="C:cytoplasm"/>
    <property type="evidence" value="ECO:0007669"/>
    <property type="project" value="TreeGrafter"/>
</dbReference>
<dbReference type="AlphaFoldDB" id="A0A2P7BJD5"/>
<dbReference type="EMBL" id="PGGO01000015">
    <property type="protein sequence ID" value="PSH66572.1"/>
    <property type="molecule type" value="Genomic_DNA"/>
</dbReference>
<dbReference type="Proteomes" id="UP000241444">
    <property type="component" value="Unassembled WGS sequence"/>
</dbReference>
<comment type="caution">
    <text evidence="3">The sequence shown here is derived from an EMBL/GenBank/DDBJ whole genome shotgun (WGS) entry which is preliminary data.</text>
</comment>
<dbReference type="PANTHER" id="PTHR13420">
    <property type="entry name" value="UPF0235 PROTEIN C15ORF40"/>
    <property type="match status" value="1"/>
</dbReference>
<comment type="similarity">
    <text evidence="1 2">Belongs to the UPF0235 family.</text>
</comment>
<keyword evidence="4" id="KW-1185">Reference proteome</keyword>
<proteinExistence type="inferred from homology"/>
<dbReference type="OrthoDB" id="9801972at2"/>
<dbReference type="Gene3D" id="3.30.1200.10">
    <property type="entry name" value="YggU-like"/>
    <property type="match status" value="1"/>
</dbReference>
<dbReference type="NCBIfam" id="NF002348">
    <property type="entry name" value="PRK01310.1"/>
    <property type="match status" value="1"/>
</dbReference>
<name>A0A2P7BJD5_9HYPH</name>
<dbReference type="PANTHER" id="PTHR13420:SF7">
    <property type="entry name" value="UPF0235 PROTEIN C15ORF40"/>
    <property type="match status" value="1"/>
</dbReference>
<evidence type="ECO:0000256" key="2">
    <source>
        <dbReference type="HAMAP-Rule" id="MF_00634"/>
    </source>
</evidence>
<dbReference type="Pfam" id="PF02594">
    <property type="entry name" value="DUF167"/>
    <property type="match status" value="1"/>
</dbReference>
<dbReference type="InterPro" id="IPR003746">
    <property type="entry name" value="DUF167"/>
</dbReference>
<dbReference type="NCBIfam" id="TIGR00251">
    <property type="entry name" value="DUF167 family protein"/>
    <property type="match status" value="1"/>
</dbReference>
<dbReference type="HAMAP" id="MF_00634">
    <property type="entry name" value="UPF0235"/>
    <property type="match status" value="1"/>
</dbReference>
<sequence>MNTPCFFRKDDNGVTLFVRLTPKSSRDAIEGLETTDDGRAYIKARVRAVPEDGKANAALEKLLAKWLELAPRDVTIASGATSRLKQIRISGDPEALAVKLFALAPPEQS</sequence>
<evidence type="ECO:0000313" key="4">
    <source>
        <dbReference type="Proteomes" id="UP000241444"/>
    </source>
</evidence>
<dbReference type="SUPFAM" id="SSF69786">
    <property type="entry name" value="YggU-like"/>
    <property type="match status" value="1"/>
</dbReference>
<protein>
    <recommendedName>
        <fullName evidence="2">UPF0235 protein CU102_18835</fullName>
    </recommendedName>
</protein>
<organism evidence="3 4">
    <name type="scientific">Phyllobacterium brassicacearum</name>
    <dbReference type="NCBI Taxonomy" id="314235"/>
    <lineage>
        <taxon>Bacteria</taxon>
        <taxon>Pseudomonadati</taxon>
        <taxon>Pseudomonadota</taxon>
        <taxon>Alphaproteobacteria</taxon>
        <taxon>Hyphomicrobiales</taxon>
        <taxon>Phyllobacteriaceae</taxon>
        <taxon>Phyllobacterium</taxon>
    </lineage>
</organism>
<dbReference type="InterPro" id="IPR036591">
    <property type="entry name" value="YggU-like_sf"/>
</dbReference>
<gene>
    <name evidence="3" type="ORF">CU102_18835</name>
</gene>